<evidence type="ECO:0000259" key="4">
    <source>
        <dbReference type="PROSITE" id="PS50949"/>
    </source>
</evidence>
<evidence type="ECO:0000256" key="3">
    <source>
        <dbReference type="ARBA" id="ARBA00023163"/>
    </source>
</evidence>
<keyword evidence="6" id="KW-1185">Reference proteome</keyword>
<feature type="domain" description="HTH gntR-type" evidence="4">
    <location>
        <begin position="7"/>
        <end position="75"/>
    </location>
</feature>
<gene>
    <name evidence="5" type="ORF">GCM10007111_27050</name>
</gene>
<evidence type="ECO:0000313" key="6">
    <source>
        <dbReference type="Proteomes" id="UP000634435"/>
    </source>
</evidence>
<comment type="caution">
    <text evidence="5">The sequence shown here is derived from an EMBL/GenBank/DDBJ whole genome shotgun (WGS) entry which is preliminary data.</text>
</comment>
<dbReference type="SMART" id="SM00345">
    <property type="entry name" value="HTH_GNTR"/>
    <property type="match status" value="1"/>
</dbReference>
<keyword evidence="2" id="KW-0238">DNA-binding</keyword>
<evidence type="ECO:0000313" key="5">
    <source>
        <dbReference type="EMBL" id="GGJ63678.1"/>
    </source>
</evidence>
<dbReference type="InterPro" id="IPR000524">
    <property type="entry name" value="Tscrpt_reg_HTH_GntR"/>
</dbReference>
<dbReference type="InterPro" id="IPR011711">
    <property type="entry name" value="GntR_C"/>
</dbReference>
<evidence type="ECO:0000256" key="2">
    <source>
        <dbReference type="ARBA" id="ARBA00023125"/>
    </source>
</evidence>
<keyword evidence="3" id="KW-0804">Transcription</keyword>
<dbReference type="RefSeq" id="WP_188943442.1">
    <property type="nucleotide sequence ID" value="NZ_BMPN01000004.1"/>
</dbReference>
<dbReference type="EMBL" id="BMPN01000004">
    <property type="protein sequence ID" value="GGJ63678.1"/>
    <property type="molecule type" value="Genomic_DNA"/>
</dbReference>
<dbReference type="Pfam" id="PF00392">
    <property type="entry name" value="GntR"/>
    <property type="match status" value="1"/>
</dbReference>
<dbReference type="CDD" id="cd07377">
    <property type="entry name" value="WHTH_GntR"/>
    <property type="match status" value="1"/>
</dbReference>
<dbReference type="PROSITE" id="PS50949">
    <property type="entry name" value="HTH_GNTR"/>
    <property type="match status" value="1"/>
</dbReference>
<dbReference type="Pfam" id="PF07729">
    <property type="entry name" value="FCD"/>
    <property type="match status" value="1"/>
</dbReference>
<dbReference type="Proteomes" id="UP000634435">
    <property type="component" value="Unassembled WGS sequence"/>
</dbReference>
<dbReference type="Gene3D" id="1.20.120.530">
    <property type="entry name" value="GntR ligand-binding domain-like"/>
    <property type="match status" value="1"/>
</dbReference>
<evidence type="ECO:0000256" key="1">
    <source>
        <dbReference type="ARBA" id="ARBA00023015"/>
    </source>
</evidence>
<dbReference type="InterPro" id="IPR008920">
    <property type="entry name" value="TF_FadR/GntR_C"/>
</dbReference>
<dbReference type="SMART" id="SM00895">
    <property type="entry name" value="FCD"/>
    <property type="match status" value="1"/>
</dbReference>
<sequence length="229" mass="26407">MKAIKKKRLSEICAKEIKDYIKRENLKSGDKLPSVAQLVDILQIGRSSLREALQLLEAQGAIEVLNGKGTYIKDMNPFQVQLAFEVEDKKNFLLETLEVREALEGKAVQLAVQVADEADIQVMKLHLKQYVRFLSEGKREKANLADSNFHQAIYRASNNSMLESMIYSFWETFHEFWNVPFGKDDIFDQSYPYHETLLQAIQERDSVKAQEAFEKIMKSVRNSITEVQV</sequence>
<organism evidence="5 6">
    <name type="scientific">Virgibacillus kapii</name>
    <dbReference type="NCBI Taxonomy" id="1638645"/>
    <lineage>
        <taxon>Bacteria</taxon>
        <taxon>Bacillati</taxon>
        <taxon>Bacillota</taxon>
        <taxon>Bacilli</taxon>
        <taxon>Bacillales</taxon>
        <taxon>Bacillaceae</taxon>
        <taxon>Virgibacillus</taxon>
    </lineage>
</organism>
<protein>
    <submittedName>
        <fullName evidence="5">GntR family transcriptional regulator</fullName>
    </submittedName>
</protein>
<dbReference type="Gene3D" id="1.10.10.10">
    <property type="entry name" value="Winged helix-like DNA-binding domain superfamily/Winged helix DNA-binding domain"/>
    <property type="match status" value="1"/>
</dbReference>
<dbReference type="SUPFAM" id="SSF46785">
    <property type="entry name" value="Winged helix' DNA-binding domain"/>
    <property type="match status" value="1"/>
</dbReference>
<dbReference type="SUPFAM" id="SSF48008">
    <property type="entry name" value="GntR ligand-binding domain-like"/>
    <property type="match status" value="1"/>
</dbReference>
<proteinExistence type="predicted"/>
<dbReference type="PRINTS" id="PR00035">
    <property type="entry name" value="HTHGNTR"/>
</dbReference>
<reference evidence="6" key="1">
    <citation type="journal article" date="2019" name="Int. J. Syst. Evol. Microbiol.">
        <title>The Global Catalogue of Microorganisms (GCM) 10K type strain sequencing project: providing services to taxonomists for standard genome sequencing and annotation.</title>
        <authorList>
            <consortium name="The Broad Institute Genomics Platform"/>
            <consortium name="The Broad Institute Genome Sequencing Center for Infectious Disease"/>
            <person name="Wu L."/>
            <person name="Ma J."/>
        </authorList>
    </citation>
    <scope>NUCLEOTIDE SEQUENCE [LARGE SCALE GENOMIC DNA]</scope>
    <source>
        <strain evidence="6">JCM 30071</strain>
    </source>
</reference>
<dbReference type="PANTHER" id="PTHR43537">
    <property type="entry name" value="TRANSCRIPTIONAL REGULATOR, GNTR FAMILY"/>
    <property type="match status" value="1"/>
</dbReference>
<accession>A0ABQ2DM24</accession>
<dbReference type="PANTHER" id="PTHR43537:SF5">
    <property type="entry name" value="UXU OPERON TRANSCRIPTIONAL REGULATOR"/>
    <property type="match status" value="1"/>
</dbReference>
<dbReference type="InterPro" id="IPR036390">
    <property type="entry name" value="WH_DNA-bd_sf"/>
</dbReference>
<name>A0ABQ2DM24_9BACI</name>
<keyword evidence="1" id="KW-0805">Transcription regulation</keyword>
<dbReference type="InterPro" id="IPR036388">
    <property type="entry name" value="WH-like_DNA-bd_sf"/>
</dbReference>